<evidence type="ECO:0000256" key="7">
    <source>
        <dbReference type="ARBA" id="ARBA00023136"/>
    </source>
</evidence>
<sequence length="681" mass="73602">MLLRARRRGDKARARHIYTMVALRARHVAKPVTRSHPPMLQLFRNFFRSKLGIVVTLAFLGLIAFAFASSDVANTGTFGGVAGGDRVAVVGDTRIDTNELAQRASDVVANLRQDNPTLTMEAFMAQGGLQTTLDSLVSRAAIAEVARRYGLRAGNRLVDSEIAANPNLRGLDGQFSTESFRTFLRQQGISEDRFRDDVMMNLFVRQVINPVQMIPQLPASINRRYAELTAETRTGQVAALLAADYAPTGDPTDAQLKAYYEANTDNYIRPERRVVRYAMFGEEAFANLPAPTEEQIAERYEADALIYSERETRTFTQLIATTQAAAQAIVDEVNSGVSLEASARSKGLSTTPIPSTNKEDLADLTSDAVAGAAFAAREGALSAPAQGGLGWYVLRVNDVTRQPARSLAQVRDEISATLAAEQRRVAMNDATREIEDEFATGGSLSEVATRLGLEVQTTPPLTAAGRVYGSAETAPQVLAPIIPVAFQMEEAEPQLAEAVPGRVFIIYDVSDITRSAVAPLSDIREDVTLAWRAATGLDAAGEAAARVMERIEAGSTLADALRAEEKSIRAPNRVTLNRQQVDAAGGATREIALFFSMAEGTTRPLQSEETGAWFIVQLEDIEAPELADNSPVIAQTRQGLLPLVPQELTEQLIAALESEVEIEINDAAVEAVAAQLSGRTN</sequence>
<evidence type="ECO:0000256" key="1">
    <source>
        <dbReference type="ARBA" id="ARBA00004382"/>
    </source>
</evidence>
<dbReference type="SUPFAM" id="SSF54534">
    <property type="entry name" value="FKBP-like"/>
    <property type="match status" value="1"/>
</dbReference>
<keyword evidence="4" id="KW-0997">Cell inner membrane</keyword>
<dbReference type="PANTHER" id="PTHR47529">
    <property type="entry name" value="PEPTIDYL-PROLYL CIS-TRANS ISOMERASE D"/>
    <property type="match status" value="1"/>
</dbReference>
<dbReference type="EMBL" id="SSHH01000002">
    <property type="protein sequence ID" value="TIX50141.1"/>
    <property type="molecule type" value="Genomic_DNA"/>
</dbReference>
<dbReference type="InterPro" id="IPR052029">
    <property type="entry name" value="PpiD_chaperone"/>
</dbReference>
<proteinExistence type="inferred from homology"/>
<dbReference type="GO" id="GO:0005886">
    <property type="term" value="C:plasma membrane"/>
    <property type="evidence" value="ECO:0007669"/>
    <property type="project" value="UniProtKB-SubCell"/>
</dbReference>
<reference evidence="16 17" key="1">
    <citation type="submission" date="2019-04" db="EMBL/GenBank/DDBJ databases">
        <title>Altererythrobacter aquimixticola sp. nov., isolated from sediment of junction between the ocean and a freshwater spring.</title>
        <authorList>
            <person name="Yoon J.-H."/>
        </authorList>
    </citation>
    <scope>NUCLEOTIDE SEQUENCE [LARGE SCALE GENOMIC DNA]</scope>
    <source>
        <strain evidence="16 17">SSKS-13</strain>
    </source>
</reference>
<evidence type="ECO:0000259" key="15">
    <source>
        <dbReference type="PROSITE" id="PS50198"/>
    </source>
</evidence>
<dbReference type="InterPro" id="IPR046357">
    <property type="entry name" value="PPIase_dom_sf"/>
</dbReference>
<dbReference type="Pfam" id="PF13145">
    <property type="entry name" value="Rotamase_2"/>
    <property type="match status" value="1"/>
</dbReference>
<dbReference type="AlphaFoldDB" id="A0A4T3EZE0"/>
<comment type="similarity">
    <text evidence="11">Belongs to the PpiD chaperone family.</text>
</comment>
<keyword evidence="14" id="KW-0697">Rotamase</keyword>
<evidence type="ECO:0000256" key="9">
    <source>
        <dbReference type="ARBA" id="ARBA00030642"/>
    </source>
</evidence>
<evidence type="ECO:0000256" key="14">
    <source>
        <dbReference type="PROSITE-ProRule" id="PRU00278"/>
    </source>
</evidence>
<organism evidence="16 17">
    <name type="scientific">Alteraurantiacibacter aquimixticola</name>
    <dbReference type="NCBI Taxonomy" id="2489173"/>
    <lineage>
        <taxon>Bacteria</taxon>
        <taxon>Pseudomonadati</taxon>
        <taxon>Pseudomonadota</taxon>
        <taxon>Alphaproteobacteria</taxon>
        <taxon>Sphingomonadales</taxon>
        <taxon>Erythrobacteraceae</taxon>
        <taxon>Alteraurantiacibacter</taxon>
    </lineage>
</organism>
<evidence type="ECO:0000256" key="6">
    <source>
        <dbReference type="ARBA" id="ARBA00022989"/>
    </source>
</evidence>
<accession>A0A4T3EZE0</accession>
<evidence type="ECO:0000256" key="5">
    <source>
        <dbReference type="ARBA" id="ARBA00022692"/>
    </source>
</evidence>
<comment type="caution">
    <text evidence="16">The sequence shown here is derived from an EMBL/GenBank/DDBJ whole genome shotgun (WGS) entry which is preliminary data.</text>
</comment>
<evidence type="ECO:0000256" key="2">
    <source>
        <dbReference type="ARBA" id="ARBA00018370"/>
    </source>
</evidence>
<gene>
    <name evidence="16" type="ORF">E5222_07545</name>
</gene>
<dbReference type="Pfam" id="PF13624">
    <property type="entry name" value="SurA_N_3"/>
    <property type="match status" value="1"/>
</dbReference>
<evidence type="ECO:0000313" key="17">
    <source>
        <dbReference type="Proteomes" id="UP000309389"/>
    </source>
</evidence>
<dbReference type="SUPFAM" id="SSF109998">
    <property type="entry name" value="Triger factor/SurA peptide-binding domain-like"/>
    <property type="match status" value="1"/>
</dbReference>
<feature type="domain" description="PpiC" evidence="15">
    <location>
        <begin position="297"/>
        <end position="398"/>
    </location>
</feature>
<keyword evidence="3" id="KW-1003">Cell membrane</keyword>
<evidence type="ECO:0000256" key="10">
    <source>
        <dbReference type="ARBA" id="ARBA00031484"/>
    </source>
</evidence>
<evidence type="ECO:0000256" key="12">
    <source>
        <dbReference type="ARBA" id="ARBA00040743"/>
    </source>
</evidence>
<evidence type="ECO:0000256" key="3">
    <source>
        <dbReference type="ARBA" id="ARBA00022475"/>
    </source>
</evidence>
<keyword evidence="8" id="KW-0143">Chaperone</keyword>
<evidence type="ECO:0000256" key="13">
    <source>
        <dbReference type="ARBA" id="ARBA00042775"/>
    </source>
</evidence>
<dbReference type="OrthoDB" id="9768393at2"/>
<evidence type="ECO:0000256" key="8">
    <source>
        <dbReference type="ARBA" id="ARBA00023186"/>
    </source>
</evidence>
<dbReference type="InterPro" id="IPR027304">
    <property type="entry name" value="Trigger_fact/SurA_dom_sf"/>
</dbReference>
<dbReference type="Proteomes" id="UP000309389">
    <property type="component" value="Unassembled WGS sequence"/>
</dbReference>
<dbReference type="PROSITE" id="PS50198">
    <property type="entry name" value="PPIC_PPIASE_2"/>
    <property type="match status" value="1"/>
</dbReference>
<comment type="subcellular location">
    <subcellularLocation>
        <location evidence="1">Cell inner membrane</location>
        <topology evidence="1">Single-pass type II membrane protein</topology>
        <orientation evidence="1">Periplasmic side</orientation>
    </subcellularLocation>
</comment>
<keyword evidence="6" id="KW-1133">Transmembrane helix</keyword>
<dbReference type="InterPro" id="IPR000297">
    <property type="entry name" value="PPIase_PpiC"/>
</dbReference>
<dbReference type="GO" id="GO:0003755">
    <property type="term" value="F:peptidyl-prolyl cis-trans isomerase activity"/>
    <property type="evidence" value="ECO:0007669"/>
    <property type="project" value="UniProtKB-KW"/>
</dbReference>
<dbReference type="PANTHER" id="PTHR47529:SF1">
    <property type="entry name" value="PERIPLASMIC CHAPERONE PPID"/>
    <property type="match status" value="1"/>
</dbReference>
<keyword evidence="7" id="KW-0472">Membrane</keyword>
<evidence type="ECO:0000256" key="4">
    <source>
        <dbReference type="ARBA" id="ARBA00022519"/>
    </source>
</evidence>
<protein>
    <recommendedName>
        <fullName evidence="2">Parvulin-like PPIase</fullName>
    </recommendedName>
    <alternativeName>
        <fullName evidence="9">Peptidyl-prolyl cis-trans isomerase plp</fullName>
    </alternativeName>
    <alternativeName>
        <fullName evidence="12">Periplasmic chaperone PpiD</fullName>
    </alternativeName>
    <alternativeName>
        <fullName evidence="13">Periplasmic folding chaperone</fullName>
    </alternativeName>
    <alternativeName>
        <fullName evidence="10">Rotamase plp</fullName>
    </alternativeName>
</protein>
<evidence type="ECO:0000313" key="16">
    <source>
        <dbReference type="EMBL" id="TIX50141.1"/>
    </source>
</evidence>
<keyword evidence="17" id="KW-1185">Reference proteome</keyword>
<dbReference type="Gene3D" id="1.10.4030.10">
    <property type="entry name" value="Porin chaperone SurA, peptide-binding domain"/>
    <property type="match status" value="1"/>
</dbReference>
<evidence type="ECO:0000256" key="11">
    <source>
        <dbReference type="ARBA" id="ARBA00038408"/>
    </source>
</evidence>
<keyword evidence="5" id="KW-0812">Transmembrane</keyword>
<name>A0A4T3EZE0_9SPHN</name>
<keyword evidence="14 16" id="KW-0413">Isomerase</keyword>
<dbReference type="Gene3D" id="3.10.50.40">
    <property type="match status" value="1"/>
</dbReference>